<name>A0A080LVF8_9PROT</name>
<evidence type="ECO:0000259" key="5">
    <source>
        <dbReference type="SMART" id="SM00563"/>
    </source>
</evidence>
<evidence type="ECO:0000313" key="7">
    <source>
        <dbReference type="Proteomes" id="UP000020077"/>
    </source>
</evidence>
<evidence type="ECO:0000256" key="2">
    <source>
        <dbReference type="ARBA" id="ARBA00022679"/>
    </source>
</evidence>
<dbReference type="PANTHER" id="PTHR10434">
    <property type="entry name" value="1-ACYL-SN-GLYCEROL-3-PHOSPHATE ACYLTRANSFERASE"/>
    <property type="match status" value="1"/>
</dbReference>
<evidence type="ECO:0000256" key="1">
    <source>
        <dbReference type="ARBA" id="ARBA00005189"/>
    </source>
</evidence>
<evidence type="ECO:0000313" key="6">
    <source>
        <dbReference type="EMBL" id="KFB72647.1"/>
    </source>
</evidence>
<feature type="transmembrane region" description="Helical" evidence="4">
    <location>
        <begin position="133"/>
        <end position="152"/>
    </location>
</feature>
<dbReference type="SMART" id="SM00563">
    <property type="entry name" value="PlsC"/>
    <property type="match status" value="1"/>
</dbReference>
<dbReference type="SUPFAM" id="SSF69593">
    <property type="entry name" value="Glycerol-3-phosphate (1)-acyltransferase"/>
    <property type="match status" value="1"/>
</dbReference>
<dbReference type="GO" id="GO:0003841">
    <property type="term" value="F:1-acylglycerol-3-phosphate O-acyltransferase activity"/>
    <property type="evidence" value="ECO:0007669"/>
    <property type="project" value="TreeGrafter"/>
</dbReference>
<proteinExistence type="predicted"/>
<organism evidence="6 7">
    <name type="scientific">Candidatus Accumulibacter phosphatis</name>
    <dbReference type="NCBI Taxonomy" id="327160"/>
    <lineage>
        <taxon>Bacteria</taxon>
        <taxon>Pseudomonadati</taxon>
        <taxon>Pseudomonadota</taxon>
        <taxon>Betaproteobacteria</taxon>
        <taxon>Candidatus Accumulibacter</taxon>
    </lineage>
</organism>
<reference evidence="6 7" key="1">
    <citation type="submission" date="2014-02" db="EMBL/GenBank/DDBJ databases">
        <title>Expanding our view of genomic diversity in Candidatus Accumulibacter clades.</title>
        <authorList>
            <person name="Skennerton C.T."/>
            <person name="Barr J.J."/>
            <person name="Slater F.R."/>
            <person name="Bond P.L."/>
            <person name="Tyson G.W."/>
        </authorList>
    </citation>
    <scope>NUCLEOTIDE SEQUENCE [LARGE SCALE GENOMIC DNA]</scope>
    <source>
        <strain evidence="7">BA-91</strain>
    </source>
</reference>
<sequence>MQRTIFATPLISTLMHWLSRLLLHLLGWRVEGGAPDAPKYVLIAAPHTSNWDFPFTLMVCFALQLRVYWMGKSTLFPPLIGGVMGWLGGIPVNRERVGNLVQSTVDAFDNNSGMVIIVSPEGTRSRVTHWKTGFYYIAAGAGVPIALGYLDFKEKVAGVSRLFQPTGDISADMLEIQAFYAGITGKNP</sequence>
<comment type="caution">
    <text evidence="6">The sequence shown here is derived from an EMBL/GenBank/DDBJ whole genome shotgun (WGS) entry which is preliminary data.</text>
</comment>
<comment type="pathway">
    <text evidence="1">Lipid metabolism.</text>
</comment>
<feature type="domain" description="Phospholipid/glycerol acyltransferase" evidence="5">
    <location>
        <begin position="41"/>
        <end position="150"/>
    </location>
</feature>
<gene>
    <name evidence="6" type="ORF">AW09_002169</name>
</gene>
<keyword evidence="3 6" id="KW-0012">Acyltransferase</keyword>
<protein>
    <submittedName>
        <fullName evidence="6">1-acylglycerol-3-phosphate O-acyltransferase</fullName>
    </submittedName>
</protein>
<dbReference type="InterPro" id="IPR002123">
    <property type="entry name" value="Plipid/glycerol_acylTrfase"/>
</dbReference>
<accession>A0A080LVF8</accession>
<dbReference type="EMBL" id="JDVG02000359">
    <property type="protein sequence ID" value="KFB72647.1"/>
    <property type="molecule type" value="Genomic_DNA"/>
</dbReference>
<keyword evidence="4" id="KW-0812">Transmembrane</keyword>
<evidence type="ECO:0000256" key="4">
    <source>
        <dbReference type="SAM" id="Phobius"/>
    </source>
</evidence>
<dbReference type="PANTHER" id="PTHR10434:SF9">
    <property type="entry name" value="PHOSPHOLIPID_GLYCEROL ACYLTRANSFERASE DOMAIN-CONTAINING PROTEIN"/>
    <property type="match status" value="1"/>
</dbReference>
<dbReference type="AlphaFoldDB" id="A0A080LVF8"/>
<keyword evidence="2 6" id="KW-0808">Transferase</keyword>
<dbReference type="Proteomes" id="UP000020077">
    <property type="component" value="Unassembled WGS sequence"/>
</dbReference>
<dbReference type="Pfam" id="PF01553">
    <property type="entry name" value="Acyltransferase"/>
    <property type="match status" value="1"/>
</dbReference>
<dbReference type="CDD" id="cd07988">
    <property type="entry name" value="LPLAT_ABO13168-like"/>
    <property type="match status" value="1"/>
</dbReference>
<keyword evidence="4" id="KW-1133">Transmembrane helix</keyword>
<keyword evidence="4" id="KW-0472">Membrane</keyword>
<evidence type="ECO:0000256" key="3">
    <source>
        <dbReference type="ARBA" id="ARBA00023315"/>
    </source>
</evidence>
<dbReference type="GO" id="GO:0006654">
    <property type="term" value="P:phosphatidic acid biosynthetic process"/>
    <property type="evidence" value="ECO:0007669"/>
    <property type="project" value="TreeGrafter"/>
</dbReference>